<dbReference type="EMBL" id="CP022437">
    <property type="protein sequence ID" value="ASN04711.1"/>
    <property type="molecule type" value="Genomic_DNA"/>
</dbReference>
<feature type="transmembrane region" description="Helical" evidence="1">
    <location>
        <begin position="106"/>
        <end position="126"/>
    </location>
</feature>
<reference evidence="4 5" key="1">
    <citation type="journal article" date="2003" name="Int. J. Syst. Evol. Microbiol.">
        <title>Virgibacillus carmonensis sp. nov., Virgibacillus necropolis sp. nov. and Virgibacillus picturae sp. nov., three novel species isolated from deteriorated mural paintings, transfer of the species of the genus salibacillus to Virgibacillus, as Virgibacillus marismortui comb. nov. and Virgibacillus salexigens comb. nov., and emended description of the genus Virgibacillus.</title>
        <authorList>
            <person name="Heyrman J."/>
            <person name="Logan N.A."/>
            <person name="Busse H.J."/>
            <person name="Balcaen A."/>
            <person name="Lebbe L."/>
            <person name="Rodriguez-Diaz M."/>
            <person name="Swings J."/>
            <person name="De Vos P."/>
        </authorList>
    </citation>
    <scope>NUCLEOTIDE SEQUENCE [LARGE SCALE GENOMIC DNA]</scope>
    <source>
        <strain evidence="4 5">LMG 19488</strain>
    </source>
</reference>
<protein>
    <submittedName>
        <fullName evidence="4">VanZ family protein</fullName>
    </submittedName>
</protein>
<evidence type="ECO:0000256" key="1">
    <source>
        <dbReference type="SAM" id="Phobius"/>
    </source>
</evidence>
<dbReference type="InterPro" id="IPR016747">
    <property type="entry name" value="Phosphotransbutyrylase"/>
</dbReference>
<evidence type="ECO:0000313" key="5">
    <source>
        <dbReference type="Proteomes" id="UP000204391"/>
    </source>
</evidence>
<keyword evidence="1" id="KW-0812">Transmembrane</keyword>
<sequence length="162" mass="18664">MKKMKYWLLPVGWMGVIFNSSATPYQEQDIKPLLSDSLDLSFLVPVVQHISFYYHHSEVSVAALGIEGFIEFFIRKGAHISVYFILMCLFYLAFKKTIRASMKTRLLLSFIFTSLYAALDEFHQGFTQNRTPYVGDVGLDMFGALLAFILIVVSFKVRKRRV</sequence>
<keyword evidence="2" id="KW-0732">Signal</keyword>
<dbReference type="Pfam" id="PF04892">
    <property type="entry name" value="VanZ"/>
    <property type="match status" value="1"/>
</dbReference>
<evidence type="ECO:0000256" key="2">
    <source>
        <dbReference type="SAM" id="SignalP"/>
    </source>
</evidence>
<dbReference type="OrthoDB" id="291892at2"/>
<dbReference type="RefSeq" id="WP_089531562.1">
    <property type="nucleotide sequence ID" value="NZ_CP022437.1"/>
</dbReference>
<feature type="transmembrane region" description="Helical" evidence="1">
    <location>
        <begin position="138"/>
        <end position="157"/>
    </location>
</feature>
<dbReference type="InterPro" id="IPR006976">
    <property type="entry name" value="VanZ-like"/>
</dbReference>
<keyword evidence="5" id="KW-1185">Reference proteome</keyword>
<feature type="domain" description="VanZ-like" evidence="3">
    <location>
        <begin position="7"/>
        <end position="153"/>
    </location>
</feature>
<dbReference type="NCBIfam" id="NF037970">
    <property type="entry name" value="vanZ_1"/>
    <property type="match status" value="1"/>
</dbReference>
<evidence type="ECO:0000259" key="3">
    <source>
        <dbReference type="Pfam" id="PF04892"/>
    </source>
</evidence>
<name>A0A221MAP6_9BACI</name>
<feature type="chain" id="PRO_5039148370" evidence="2">
    <location>
        <begin position="23"/>
        <end position="162"/>
    </location>
</feature>
<dbReference type="PIRSF" id="PIRSF019083">
    <property type="entry name" value="UCP019083_VanZ"/>
    <property type="match status" value="1"/>
</dbReference>
<feature type="transmembrane region" description="Helical" evidence="1">
    <location>
        <begin position="77"/>
        <end position="94"/>
    </location>
</feature>
<dbReference type="Proteomes" id="UP000204391">
    <property type="component" value="Chromosome"/>
</dbReference>
<dbReference type="KEGG" id="vne:CFK40_06635"/>
<feature type="signal peptide" evidence="2">
    <location>
        <begin position="1"/>
        <end position="22"/>
    </location>
</feature>
<accession>A0A221MAP6</accession>
<gene>
    <name evidence="4" type="ORF">CFK40_06635</name>
</gene>
<keyword evidence="1" id="KW-1133">Transmembrane helix</keyword>
<evidence type="ECO:0000313" key="4">
    <source>
        <dbReference type="EMBL" id="ASN04711.1"/>
    </source>
</evidence>
<keyword evidence="1" id="KW-0472">Membrane</keyword>
<organism evidence="4 5">
    <name type="scientific">Virgibacillus necropolis</name>
    <dbReference type="NCBI Taxonomy" id="163877"/>
    <lineage>
        <taxon>Bacteria</taxon>
        <taxon>Bacillati</taxon>
        <taxon>Bacillota</taxon>
        <taxon>Bacilli</taxon>
        <taxon>Bacillales</taxon>
        <taxon>Bacillaceae</taxon>
        <taxon>Virgibacillus</taxon>
    </lineage>
</organism>
<dbReference type="AlphaFoldDB" id="A0A221MAP6"/>
<proteinExistence type="predicted"/>